<keyword evidence="1" id="KW-0472">Membrane</keyword>
<keyword evidence="3" id="KW-1185">Reference proteome</keyword>
<evidence type="ECO:0008006" key="4">
    <source>
        <dbReference type="Google" id="ProtNLM"/>
    </source>
</evidence>
<organism evidence="2 3">
    <name type="scientific">Parvularcula maris</name>
    <dbReference type="NCBI Taxonomy" id="2965077"/>
    <lineage>
        <taxon>Bacteria</taxon>
        <taxon>Pseudomonadati</taxon>
        <taxon>Pseudomonadota</taxon>
        <taxon>Alphaproteobacteria</taxon>
        <taxon>Parvularculales</taxon>
        <taxon>Parvularculaceae</taxon>
        <taxon>Parvularcula</taxon>
    </lineage>
</organism>
<feature type="transmembrane region" description="Helical" evidence="1">
    <location>
        <begin position="107"/>
        <end position="132"/>
    </location>
</feature>
<dbReference type="RefSeq" id="WP_256620283.1">
    <property type="nucleotide sequence ID" value="NZ_JANIBC010000017.1"/>
</dbReference>
<feature type="transmembrane region" description="Helical" evidence="1">
    <location>
        <begin position="213"/>
        <end position="238"/>
    </location>
</feature>
<proteinExistence type="predicted"/>
<feature type="transmembrane region" description="Helical" evidence="1">
    <location>
        <begin position="52"/>
        <end position="71"/>
    </location>
</feature>
<dbReference type="EMBL" id="JANIBC010000017">
    <property type="protein sequence ID" value="MCQ8186373.1"/>
    <property type="molecule type" value="Genomic_DNA"/>
</dbReference>
<keyword evidence="1" id="KW-0812">Transmembrane</keyword>
<name>A0A9X2LBD9_9PROT</name>
<sequence>MARNLDIGLGALTEDLFGLNIRGVRTVAATFIQPREVFDAARHPTWLDRYTPTIRLAFFMLSLTAVFRFLWASEEGAFAAAITEQFVDLADDLGDDFDPAAAMERYFGVYAAMIPFAWLATQSLLSLVLRVWGKGTGAVLRLRLHMTALIPSTLFGLLFLLTMPVLFKDVAALLSAWTFASSGLMVALDVTTSFRGGVGGETRTGRIVRASTFGLFVFLANVVVSVVASAVAYAAVILGSGHRNFV</sequence>
<comment type="caution">
    <text evidence="2">The sequence shown here is derived from an EMBL/GenBank/DDBJ whole genome shotgun (WGS) entry which is preliminary data.</text>
</comment>
<protein>
    <recommendedName>
        <fullName evidence="4">Yip1 domain-containing protein</fullName>
    </recommendedName>
</protein>
<evidence type="ECO:0000313" key="3">
    <source>
        <dbReference type="Proteomes" id="UP001142610"/>
    </source>
</evidence>
<dbReference type="Proteomes" id="UP001142610">
    <property type="component" value="Unassembled WGS sequence"/>
</dbReference>
<reference evidence="2" key="1">
    <citation type="submission" date="2022-07" db="EMBL/GenBank/DDBJ databases">
        <title>Parvularcula maris sp. nov., an algicidal bacterium isolated from seawater.</title>
        <authorList>
            <person name="Li F."/>
        </authorList>
    </citation>
    <scope>NUCLEOTIDE SEQUENCE</scope>
    <source>
        <strain evidence="2">BGMRC 0090</strain>
    </source>
</reference>
<keyword evidence="1" id="KW-1133">Transmembrane helix</keyword>
<dbReference type="AlphaFoldDB" id="A0A9X2LBD9"/>
<gene>
    <name evidence="2" type="ORF">NOG11_13375</name>
</gene>
<feature type="transmembrane region" description="Helical" evidence="1">
    <location>
        <begin position="173"/>
        <end position="192"/>
    </location>
</feature>
<evidence type="ECO:0000313" key="2">
    <source>
        <dbReference type="EMBL" id="MCQ8186373.1"/>
    </source>
</evidence>
<evidence type="ECO:0000256" key="1">
    <source>
        <dbReference type="SAM" id="Phobius"/>
    </source>
</evidence>
<accession>A0A9X2LBD9</accession>
<feature type="transmembrane region" description="Helical" evidence="1">
    <location>
        <begin position="144"/>
        <end position="167"/>
    </location>
</feature>